<dbReference type="EMBL" id="MBRJ01000004">
    <property type="protein sequence ID" value="OHX50589.1"/>
    <property type="molecule type" value="Genomic_DNA"/>
</dbReference>
<organism evidence="3 4">
    <name type="scientific">Cytobacillus oceanisediminis</name>
    <dbReference type="NCBI Taxonomy" id="665099"/>
    <lineage>
        <taxon>Bacteria</taxon>
        <taxon>Bacillati</taxon>
        <taxon>Bacillota</taxon>
        <taxon>Bacilli</taxon>
        <taxon>Bacillales</taxon>
        <taxon>Bacillaceae</taxon>
        <taxon>Cytobacillus</taxon>
    </lineage>
</organism>
<evidence type="ECO:0000256" key="1">
    <source>
        <dbReference type="ARBA" id="ARBA00022679"/>
    </source>
</evidence>
<evidence type="ECO:0000256" key="2">
    <source>
        <dbReference type="ARBA" id="ARBA00022737"/>
    </source>
</evidence>
<dbReference type="PANTHER" id="PTHR43300">
    <property type="entry name" value="ACETYLTRANSFERASE"/>
    <property type="match status" value="1"/>
</dbReference>
<evidence type="ECO:0000313" key="4">
    <source>
        <dbReference type="Proteomes" id="UP000180194"/>
    </source>
</evidence>
<dbReference type="NCBIfam" id="NF000311">
    <property type="entry name" value="Vat_ABCDEFH"/>
    <property type="match status" value="1"/>
</dbReference>
<keyword evidence="2" id="KW-0677">Repeat</keyword>
<keyword evidence="1" id="KW-0808">Transferase</keyword>
<dbReference type="Proteomes" id="UP000180194">
    <property type="component" value="Unassembled WGS sequence"/>
</dbReference>
<evidence type="ECO:0000313" key="3">
    <source>
        <dbReference type="EMBL" id="OHX50589.1"/>
    </source>
</evidence>
<keyword evidence="4" id="KW-1185">Reference proteome</keyword>
<dbReference type="CDD" id="cd03349">
    <property type="entry name" value="LbH_XAT"/>
    <property type="match status" value="1"/>
</dbReference>
<dbReference type="InterPro" id="IPR018357">
    <property type="entry name" value="Hexapep_transf_CS"/>
</dbReference>
<dbReference type="Pfam" id="PF00132">
    <property type="entry name" value="Hexapep"/>
    <property type="match status" value="1"/>
</dbReference>
<dbReference type="RefSeq" id="WP_071155287.1">
    <property type="nucleotide sequence ID" value="NZ_MBRJ01000004.1"/>
</dbReference>
<comment type="caution">
    <text evidence="3">The sequence shown here is derived from an EMBL/GenBank/DDBJ whole genome shotgun (WGS) entry which is preliminary data.</text>
</comment>
<dbReference type="Gene3D" id="2.160.10.10">
    <property type="entry name" value="Hexapeptide repeat proteins"/>
    <property type="match status" value="1"/>
</dbReference>
<gene>
    <name evidence="3" type="ORF">BBV17_06085</name>
</gene>
<dbReference type="InterPro" id="IPR001451">
    <property type="entry name" value="Hexapep"/>
</dbReference>
<protein>
    <submittedName>
        <fullName evidence="3">Acetyltransferase</fullName>
    </submittedName>
</protein>
<sequence length="225" mass="25595">MESNNQYGPNPKEKYPIKGNQVVQFIRNTITRPNIIAGEYSYYDARNGETFEDQVLYHYEFFGDQLIIGKFCAIAPGVTFIMNGANHRMDGFSTYPFNIFKHGWEKYTPTLEQLPFKGDTIIGNDVWIGMDTVIMPGIKVGDGAIIATKSVITQDVEPYTIVGGNPAKIIKNRFPDEVINELLEIKWWDLDIKVISAHIDVIANGDIENLRKLKNTLLQSNNFRE</sequence>
<accession>A0ABX3CZK7</accession>
<proteinExistence type="predicted"/>
<reference evidence="3 4" key="1">
    <citation type="submission" date="2016-07" db="EMBL/GenBank/DDBJ databases">
        <title>Bacillus oceanisediminis whole genome.</title>
        <authorList>
            <person name="Pal Y."/>
            <person name="Verma A."/>
            <person name="Mual P."/>
            <person name="Srinivasan K."/>
        </authorList>
    </citation>
    <scope>NUCLEOTIDE SEQUENCE [LARGE SCALE GENOMIC DNA]</scope>
    <source>
        <strain evidence="3 4">Bhandara28</strain>
    </source>
</reference>
<dbReference type="SUPFAM" id="SSF51161">
    <property type="entry name" value="Trimeric LpxA-like enzymes"/>
    <property type="match status" value="1"/>
</dbReference>
<dbReference type="InterPro" id="IPR011004">
    <property type="entry name" value="Trimer_LpxA-like_sf"/>
</dbReference>
<dbReference type="InterPro" id="IPR050179">
    <property type="entry name" value="Trans_hexapeptide_repeat"/>
</dbReference>
<name>A0ABX3CZK7_9BACI</name>
<dbReference type="PANTHER" id="PTHR43300:SF11">
    <property type="entry name" value="ACETYLTRANSFERASE RV3034C-RELATED"/>
    <property type="match status" value="1"/>
</dbReference>
<dbReference type="PROSITE" id="PS00101">
    <property type="entry name" value="HEXAPEP_TRANSFERASES"/>
    <property type="match status" value="1"/>
</dbReference>